<dbReference type="SUPFAM" id="SSF64158">
    <property type="entry name" value="2,3-Bisphosphoglycerate-independent phosphoglycerate mutase, substrate-binding domain"/>
    <property type="match status" value="1"/>
</dbReference>
<comment type="similarity">
    <text evidence="3 10">Belongs to the BPG-independent phosphoglycerate mutase family.</text>
</comment>
<dbReference type="PANTHER" id="PTHR31637">
    <property type="entry name" value="2,3-BISPHOSPHOGLYCERATE-INDEPENDENT PHOSPHOGLYCERATE MUTASE"/>
    <property type="match status" value="1"/>
</dbReference>
<comment type="catalytic activity">
    <reaction evidence="1 10">
        <text>(2R)-2-phosphoglycerate = (2R)-3-phosphoglycerate</text>
        <dbReference type="Rhea" id="RHEA:15901"/>
        <dbReference type="ChEBI" id="CHEBI:58272"/>
        <dbReference type="ChEBI" id="CHEBI:58289"/>
        <dbReference type="EC" id="5.4.2.12"/>
    </reaction>
</comment>
<feature type="binding site" evidence="10 13">
    <location>
        <position position="395"/>
    </location>
    <ligand>
        <name>Mn(2+)</name>
        <dbReference type="ChEBI" id="CHEBI:29035"/>
        <label>1</label>
    </ligand>
</feature>
<dbReference type="EMBL" id="PNIN01000039">
    <property type="protein sequence ID" value="PMP71517.1"/>
    <property type="molecule type" value="Genomic_DNA"/>
</dbReference>
<feature type="active site" description="Phosphoserine intermediate" evidence="10 11">
    <location>
        <position position="60"/>
    </location>
</feature>
<feature type="binding site" evidence="10 12">
    <location>
        <begin position="254"/>
        <end position="257"/>
    </location>
    <ligand>
        <name>substrate</name>
    </ligand>
</feature>
<sequence length="509" mass="57695">MKKVVLLILDGWGYREEKEHNAVLLSNPQNFLKLWNESPKRLINASEEFVGLPSGQMGNSEVGHTNIGAGRIVYQDLVRIQKAIQSKEINNNKTLQTFFENIKKYNGSLHLFGLLSDGGVHSHIDHLKGLINIAKEAGIGKTFIHAFMDGRDTPPTSGKGFLEDLLNFLKSINYGTIATVIGRYYAMDRDKRWDRVEKAYNAIVFSKGENYTSPIEACEVSYKNNITDEFITPKVIGNYDGIKDNDGILFFNFRADRARELTRAFIETDFNFFETRKFSNLPFVTMTEYDATFKLPYLFAPEDLKNTLGEYLSNLKLTQLRIAETEKYAHVTFFFNGGREIEFGGESRILIPSPKDVPTYDLKPEMSVEKVVDNFIDSWKKHKFDLTVMNFANPDMVGHTGVEEAAINACKKVDEQLGRVVQFAKENDLALIVTADHGNSEEMWDYKTNQPHTAHTTNPVPFIIFNYNCEIDSAVKDGKLADIAPTILTIMDLPIPPEMTGVPLIKRKN</sequence>
<feature type="binding site" evidence="10 13">
    <location>
        <position position="455"/>
    </location>
    <ligand>
        <name>Mn(2+)</name>
        <dbReference type="ChEBI" id="CHEBI:29035"/>
        <label>1</label>
    </ligand>
</feature>
<name>A0A2J6WM86_9BACT</name>
<evidence type="ECO:0000256" key="13">
    <source>
        <dbReference type="PIRSR" id="PIRSR001492-3"/>
    </source>
</evidence>
<gene>
    <name evidence="10" type="primary">gpmI</name>
    <name evidence="16" type="ORF">C0187_03805</name>
</gene>
<dbReference type="Pfam" id="PF06415">
    <property type="entry name" value="iPGM_N"/>
    <property type="match status" value="1"/>
</dbReference>
<comment type="pathway">
    <text evidence="2 10">Carbohydrate degradation; glycolysis; pyruvate from D-glyceraldehyde 3-phosphate: step 3/5.</text>
</comment>
<dbReference type="EC" id="5.4.2.12" evidence="4 10"/>
<dbReference type="UniPathway" id="UPA00109">
    <property type="reaction ID" value="UER00186"/>
</dbReference>
<dbReference type="InterPro" id="IPR006124">
    <property type="entry name" value="Metalloenzyme"/>
</dbReference>
<evidence type="ECO:0000259" key="14">
    <source>
        <dbReference type="Pfam" id="PF01676"/>
    </source>
</evidence>
<comment type="function">
    <text evidence="10">Catalyzes the interconversion of 2-phosphoglycerate and 3-phosphoglycerate.</text>
</comment>
<feature type="binding site" evidence="10 13">
    <location>
        <position position="60"/>
    </location>
    <ligand>
        <name>Mn(2+)</name>
        <dbReference type="ChEBI" id="CHEBI:29035"/>
        <label>2</label>
    </ligand>
</feature>
<dbReference type="GO" id="GO:0004619">
    <property type="term" value="F:phosphoglycerate mutase activity"/>
    <property type="evidence" value="ECO:0007669"/>
    <property type="project" value="UniProtKB-UniRule"/>
</dbReference>
<keyword evidence="5 10" id="KW-0479">Metal-binding</keyword>
<dbReference type="InterPro" id="IPR005995">
    <property type="entry name" value="Pgm_bpd_ind"/>
</dbReference>
<keyword evidence="7 10" id="KW-0464">Manganese</keyword>
<feature type="binding site" evidence="10 13">
    <location>
        <position position="10"/>
    </location>
    <ligand>
        <name>Mn(2+)</name>
        <dbReference type="ChEBI" id="CHEBI:29035"/>
        <label>2</label>
    </ligand>
</feature>
<comment type="subunit">
    <text evidence="10">Monomer.</text>
</comment>
<evidence type="ECO:0000256" key="5">
    <source>
        <dbReference type="ARBA" id="ARBA00022723"/>
    </source>
</evidence>
<evidence type="ECO:0000256" key="4">
    <source>
        <dbReference type="ARBA" id="ARBA00012026"/>
    </source>
</evidence>
<evidence type="ECO:0000313" key="17">
    <source>
        <dbReference type="Proteomes" id="UP000242881"/>
    </source>
</evidence>
<evidence type="ECO:0000256" key="12">
    <source>
        <dbReference type="PIRSR" id="PIRSR001492-2"/>
    </source>
</evidence>
<dbReference type="PANTHER" id="PTHR31637:SF0">
    <property type="entry name" value="2,3-BISPHOSPHOGLYCERATE-INDEPENDENT PHOSPHOGLYCERATE MUTASE"/>
    <property type="match status" value="1"/>
</dbReference>
<evidence type="ECO:0000256" key="2">
    <source>
        <dbReference type="ARBA" id="ARBA00004798"/>
    </source>
</evidence>
<evidence type="ECO:0000256" key="3">
    <source>
        <dbReference type="ARBA" id="ARBA00008819"/>
    </source>
</evidence>
<dbReference type="NCBIfam" id="TIGR01307">
    <property type="entry name" value="pgm_bpd_ind"/>
    <property type="match status" value="1"/>
</dbReference>
<protein>
    <recommendedName>
        <fullName evidence="9 10">2,3-bisphosphoglycerate-independent phosphoglycerate mutase</fullName>
        <shortName evidence="10">BPG-independent PGAM</shortName>
        <shortName evidence="10">Phosphoglyceromutase</shortName>
        <shortName evidence="10">iPGM</shortName>
        <ecNumber evidence="4 10">5.4.2.12</ecNumber>
    </recommendedName>
</protein>
<feature type="binding site" evidence="10 12">
    <location>
        <begin position="151"/>
        <end position="152"/>
    </location>
    <ligand>
        <name>substrate</name>
    </ligand>
</feature>
<evidence type="ECO:0000256" key="1">
    <source>
        <dbReference type="ARBA" id="ARBA00000370"/>
    </source>
</evidence>
<evidence type="ECO:0000256" key="6">
    <source>
        <dbReference type="ARBA" id="ARBA00023152"/>
    </source>
</evidence>
<organism evidence="16 17">
    <name type="scientific">Calditerrivibrio nitroreducens</name>
    <dbReference type="NCBI Taxonomy" id="477976"/>
    <lineage>
        <taxon>Bacteria</taxon>
        <taxon>Pseudomonadati</taxon>
        <taxon>Deferribacterota</taxon>
        <taxon>Deferribacteres</taxon>
        <taxon>Deferribacterales</taxon>
        <taxon>Calditerrivibrionaceae</taxon>
    </lineage>
</organism>
<dbReference type="Pfam" id="PF01676">
    <property type="entry name" value="Metalloenzyme"/>
    <property type="match status" value="1"/>
</dbReference>
<feature type="binding site" evidence="10 12">
    <location>
        <position position="189"/>
    </location>
    <ligand>
        <name>substrate</name>
    </ligand>
</feature>
<dbReference type="AlphaFoldDB" id="A0A2J6WM86"/>
<reference evidence="16 17" key="1">
    <citation type="submission" date="2018-01" db="EMBL/GenBank/DDBJ databases">
        <title>Metagenomic assembled genomes from two thermal pools in the Uzon Caldera, Kamchatka, Russia.</title>
        <authorList>
            <person name="Wilkins L."/>
            <person name="Ettinger C."/>
        </authorList>
    </citation>
    <scope>NUCLEOTIDE SEQUENCE [LARGE SCALE GENOMIC DNA]</scope>
    <source>
        <strain evidence="16">ZAV-05</strain>
    </source>
</reference>
<keyword evidence="8 10" id="KW-0413">Isomerase</keyword>
<dbReference type="InterPro" id="IPR011258">
    <property type="entry name" value="BPG-indep_PGM_N"/>
</dbReference>
<feature type="binding site" evidence="10 12">
    <location>
        <position position="121"/>
    </location>
    <ligand>
        <name>substrate</name>
    </ligand>
</feature>
<feature type="binding site" evidence="10 13">
    <location>
        <position position="437"/>
    </location>
    <ligand>
        <name>Mn(2+)</name>
        <dbReference type="ChEBI" id="CHEBI:29035"/>
        <label>2</label>
    </ligand>
</feature>
<dbReference type="Proteomes" id="UP000242881">
    <property type="component" value="Unassembled WGS sequence"/>
</dbReference>
<proteinExistence type="inferred from homology"/>
<dbReference type="Gene3D" id="3.40.720.10">
    <property type="entry name" value="Alkaline Phosphatase, subunit A"/>
    <property type="match status" value="1"/>
</dbReference>
<dbReference type="InterPro" id="IPR017850">
    <property type="entry name" value="Alkaline_phosphatase_core_sf"/>
</dbReference>
<evidence type="ECO:0000313" key="16">
    <source>
        <dbReference type="EMBL" id="PMP71517.1"/>
    </source>
</evidence>
<evidence type="ECO:0000256" key="11">
    <source>
        <dbReference type="PIRSR" id="PIRSR001492-1"/>
    </source>
</evidence>
<dbReference type="HAMAP" id="MF_01038">
    <property type="entry name" value="GpmI"/>
    <property type="match status" value="1"/>
</dbReference>
<dbReference type="FunFam" id="3.40.1450.10:FF:000001">
    <property type="entry name" value="2,3-bisphosphoglycerate-independent phosphoglycerate mutase"/>
    <property type="match status" value="1"/>
</dbReference>
<dbReference type="CDD" id="cd16010">
    <property type="entry name" value="iPGM"/>
    <property type="match status" value="1"/>
</dbReference>
<dbReference type="InterPro" id="IPR036646">
    <property type="entry name" value="PGAM_B_sf"/>
</dbReference>
<evidence type="ECO:0000259" key="15">
    <source>
        <dbReference type="Pfam" id="PF06415"/>
    </source>
</evidence>
<feature type="domain" description="Metalloenzyme" evidence="14">
    <location>
        <begin position="2"/>
        <end position="493"/>
    </location>
</feature>
<dbReference type="GO" id="GO:0005829">
    <property type="term" value="C:cytosol"/>
    <property type="evidence" value="ECO:0007669"/>
    <property type="project" value="TreeGrafter"/>
</dbReference>
<feature type="binding site" evidence="10 13">
    <location>
        <position position="436"/>
    </location>
    <ligand>
        <name>Mn(2+)</name>
        <dbReference type="ChEBI" id="CHEBI:29035"/>
        <label>2</label>
    </ligand>
</feature>
<dbReference type="SUPFAM" id="SSF53649">
    <property type="entry name" value="Alkaline phosphatase-like"/>
    <property type="match status" value="1"/>
</dbReference>
<comment type="caution">
    <text evidence="16">The sequence shown here is derived from an EMBL/GenBank/DDBJ whole genome shotgun (WGS) entry which is preliminary data.</text>
</comment>
<feature type="binding site" evidence="10 12">
    <location>
        <position position="183"/>
    </location>
    <ligand>
        <name>substrate</name>
    </ligand>
</feature>
<accession>A0A2J6WM86</accession>
<evidence type="ECO:0000256" key="10">
    <source>
        <dbReference type="HAMAP-Rule" id="MF_01038"/>
    </source>
</evidence>
<dbReference type="GO" id="GO:0006007">
    <property type="term" value="P:glucose catabolic process"/>
    <property type="evidence" value="ECO:0007669"/>
    <property type="project" value="InterPro"/>
</dbReference>
<dbReference type="RefSeq" id="WP_424605917.1">
    <property type="nucleotide sequence ID" value="NZ_JBNAVA010000008.1"/>
</dbReference>
<feature type="binding site" evidence="10 13">
    <location>
        <position position="399"/>
    </location>
    <ligand>
        <name>Mn(2+)</name>
        <dbReference type="ChEBI" id="CHEBI:29035"/>
        <label>1</label>
    </ligand>
</feature>
<feature type="domain" description="BPG-independent PGAM N-terminal" evidence="15">
    <location>
        <begin position="80"/>
        <end position="290"/>
    </location>
</feature>
<dbReference type="GO" id="GO:0006096">
    <property type="term" value="P:glycolytic process"/>
    <property type="evidence" value="ECO:0007669"/>
    <property type="project" value="UniProtKB-UniRule"/>
</dbReference>
<evidence type="ECO:0000256" key="8">
    <source>
        <dbReference type="ARBA" id="ARBA00023235"/>
    </source>
</evidence>
<keyword evidence="6 10" id="KW-0324">Glycolysis</keyword>
<feature type="binding site" evidence="10 12">
    <location>
        <position position="327"/>
    </location>
    <ligand>
        <name>substrate</name>
    </ligand>
</feature>
<dbReference type="GO" id="GO:0030145">
    <property type="term" value="F:manganese ion binding"/>
    <property type="evidence" value="ECO:0007669"/>
    <property type="project" value="UniProtKB-UniRule"/>
</dbReference>
<dbReference type="Gene3D" id="3.40.1450.10">
    <property type="entry name" value="BPG-independent phosphoglycerate mutase, domain B"/>
    <property type="match status" value="1"/>
</dbReference>
<comment type="cofactor">
    <cofactor evidence="10">
        <name>Mn(2+)</name>
        <dbReference type="ChEBI" id="CHEBI:29035"/>
    </cofactor>
    <text evidence="10">Binds 2 manganese ions per subunit.</text>
</comment>
<dbReference type="PIRSF" id="PIRSF001492">
    <property type="entry name" value="IPGAM"/>
    <property type="match status" value="1"/>
</dbReference>
<evidence type="ECO:0000256" key="7">
    <source>
        <dbReference type="ARBA" id="ARBA00023211"/>
    </source>
</evidence>
<evidence type="ECO:0000256" key="9">
    <source>
        <dbReference type="ARBA" id="ARBA00071648"/>
    </source>
</evidence>